<proteinExistence type="predicted"/>
<name>A0A1N7MG90_9GAMM</name>
<gene>
    <name evidence="2" type="ORF">SAMN05421760_10631</name>
</gene>
<evidence type="ECO:0000313" key="3">
    <source>
        <dbReference type="Proteomes" id="UP000185999"/>
    </source>
</evidence>
<sequence length="135" mass="14269">MKKQQGFSLIELMIVVAIVAILASIAYPSYQQYVLKSWRNTAAGCLLDLAQGMERRYTSNMSYVGVAIPAASCTAENGIAARYTFSFPADPTAQAFTLQAAPQGAQASDVQCGTLSITHVGVRAASGPGSAQECW</sequence>
<feature type="transmembrane region" description="Helical" evidence="1">
    <location>
        <begin position="12"/>
        <end position="30"/>
    </location>
</feature>
<evidence type="ECO:0000313" key="2">
    <source>
        <dbReference type="EMBL" id="SIS85146.1"/>
    </source>
</evidence>
<dbReference type="OrthoDB" id="5296638at2"/>
<dbReference type="InterPro" id="IPR031982">
    <property type="entry name" value="PilE-like"/>
</dbReference>
<keyword evidence="3" id="KW-1185">Reference proteome</keyword>
<dbReference type="InterPro" id="IPR012902">
    <property type="entry name" value="N_methyl_site"/>
</dbReference>
<dbReference type="NCBIfam" id="TIGR02532">
    <property type="entry name" value="IV_pilin_GFxxxE"/>
    <property type="match status" value="1"/>
</dbReference>
<dbReference type="SUPFAM" id="SSF54523">
    <property type="entry name" value="Pili subunits"/>
    <property type="match status" value="1"/>
</dbReference>
<accession>A0A1N7MG90</accession>
<organism evidence="2 3">
    <name type="scientific">Neptunomonas antarctica</name>
    <dbReference type="NCBI Taxonomy" id="619304"/>
    <lineage>
        <taxon>Bacteria</taxon>
        <taxon>Pseudomonadati</taxon>
        <taxon>Pseudomonadota</taxon>
        <taxon>Gammaproteobacteria</taxon>
        <taxon>Oceanospirillales</taxon>
        <taxon>Oceanospirillaceae</taxon>
        <taxon>Neptunomonas</taxon>
    </lineage>
</organism>
<reference evidence="3" key="1">
    <citation type="submission" date="2017-01" db="EMBL/GenBank/DDBJ databases">
        <authorList>
            <person name="Varghese N."/>
            <person name="Submissions S."/>
        </authorList>
    </citation>
    <scope>NUCLEOTIDE SEQUENCE [LARGE SCALE GENOMIC DNA]</scope>
    <source>
        <strain evidence="3">DSM 22306</strain>
    </source>
</reference>
<keyword evidence="1" id="KW-0812">Transmembrane</keyword>
<dbReference type="GO" id="GO:0043683">
    <property type="term" value="P:type IV pilus assembly"/>
    <property type="evidence" value="ECO:0007669"/>
    <property type="project" value="InterPro"/>
</dbReference>
<dbReference type="Gene3D" id="3.30.700.10">
    <property type="entry name" value="Glycoprotein, Type 4 Pilin"/>
    <property type="match status" value="1"/>
</dbReference>
<dbReference type="PROSITE" id="PS00409">
    <property type="entry name" value="PROKAR_NTER_METHYL"/>
    <property type="match status" value="1"/>
</dbReference>
<dbReference type="STRING" id="619304.SAMN05421760_10631"/>
<protein>
    <submittedName>
        <fullName evidence="2">Type IV pilus assembly protein PilE</fullName>
    </submittedName>
</protein>
<keyword evidence="1" id="KW-1133">Transmembrane helix</keyword>
<keyword evidence="1" id="KW-0472">Membrane</keyword>
<dbReference type="InterPro" id="IPR045584">
    <property type="entry name" value="Pilin-like"/>
</dbReference>
<dbReference type="RefSeq" id="WP_054341856.1">
    <property type="nucleotide sequence ID" value="NZ_FTOE01000006.1"/>
</dbReference>
<evidence type="ECO:0000256" key="1">
    <source>
        <dbReference type="SAM" id="Phobius"/>
    </source>
</evidence>
<dbReference type="Pfam" id="PF07963">
    <property type="entry name" value="N_methyl"/>
    <property type="match status" value="1"/>
</dbReference>
<dbReference type="Proteomes" id="UP000185999">
    <property type="component" value="Unassembled WGS sequence"/>
</dbReference>
<dbReference type="EMBL" id="FTOE01000006">
    <property type="protein sequence ID" value="SIS85146.1"/>
    <property type="molecule type" value="Genomic_DNA"/>
</dbReference>
<dbReference type="Pfam" id="PF16732">
    <property type="entry name" value="ComP_DUS"/>
    <property type="match status" value="1"/>
</dbReference>
<dbReference type="AlphaFoldDB" id="A0A1N7MG90"/>